<keyword evidence="2" id="KW-1185">Reference proteome</keyword>
<reference evidence="2" key="1">
    <citation type="submission" date="2017-02" db="EMBL/GenBank/DDBJ databases">
        <authorList>
            <person name="Varghese N."/>
            <person name="Submissions S."/>
        </authorList>
    </citation>
    <scope>NUCLEOTIDE SEQUENCE [LARGE SCALE GENOMIC DNA]</scope>
    <source>
        <strain evidence="2">ATCC 700200</strain>
    </source>
</reference>
<evidence type="ECO:0000313" key="2">
    <source>
        <dbReference type="Proteomes" id="UP000190774"/>
    </source>
</evidence>
<dbReference type="RefSeq" id="WP_078812673.1">
    <property type="nucleotide sequence ID" value="NZ_FUYE01000004.1"/>
</dbReference>
<dbReference type="STRING" id="48467.SAMN02745166_01470"/>
<name>A0A1T4XGT0_9BACT</name>
<gene>
    <name evidence="1" type="ORF">SAMN02745166_01470</name>
</gene>
<accession>A0A1T4XGT0</accession>
<dbReference type="EMBL" id="FUYE01000004">
    <property type="protein sequence ID" value="SKA88689.1"/>
    <property type="molecule type" value="Genomic_DNA"/>
</dbReference>
<organism evidence="1 2">
    <name type="scientific">Prosthecobacter debontii</name>
    <dbReference type="NCBI Taxonomy" id="48467"/>
    <lineage>
        <taxon>Bacteria</taxon>
        <taxon>Pseudomonadati</taxon>
        <taxon>Verrucomicrobiota</taxon>
        <taxon>Verrucomicrobiia</taxon>
        <taxon>Verrucomicrobiales</taxon>
        <taxon>Verrucomicrobiaceae</taxon>
        <taxon>Prosthecobacter</taxon>
    </lineage>
</organism>
<dbReference type="Proteomes" id="UP000190774">
    <property type="component" value="Unassembled WGS sequence"/>
</dbReference>
<evidence type="ECO:0000313" key="1">
    <source>
        <dbReference type="EMBL" id="SKA88689.1"/>
    </source>
</evidence>
<dbReference type="AlphaFoldDB" id="A0A1T4XGT0"/>
<protein>
    <submittedName>
        <fullName evidence="1">Uncharacterized protein</fullName>
    </submittedName>
</protein>
<sequence length="169" mass="19426">MFRRLLSLLAGTSENKDSPPKEGEIPPHFPQVSSEYQMTEAWWVTLPNEFAKRYEEGDFGTDLVLWRKGLTCWTTVYGMKAGETPASTLAWLKKGPSERIVQTFEHTDSTTLRYAYLIRESAEEGQPPRWALYSFVVGKSGHILMAIYFDQESDLKVARKIWLSITEKQ</sequence>
<dbReference type="OrthoDB" id="4827574at2"/>
<proteinExistence type="predicted"/>